<feature type="region of interest" description="Disordered" evidence="1">
    <location>
        <begin position="44"/>
        <end position="75"/>
    </location>
</feature>
<reference evidence="2 3" key="1">
    <citation type="journal article" date="2018" name="PLoS Genet.">
        <title>Population sequencing reveals clonal diversity and ancestral inbreeding in the grapevine cultivar Chardonnay.</title>
        <authorList>
            <person name="Roach M.J."/>
            <person name="Johnson D.L."/>
            <person name="Bohlmann J."/>
            <person name="van Vuuren H.J."/>
            <person name="Jones S.J."/>
            <person name="Pretorius I.S."/>
            <person name="Schmidt S.A."/>
            <person name="Borneman A.R."/>
        </authorList>
    </citation>
    <scope>NUCLEOTIDE SEQUENCE [LARGE SCALE GENOMIC DNA]</scope>
    <source>
        <strain evidence="3">cv. Chardonnay</strain>
        <tissue evidence="2">Leaf</tissue>
    </source>
</reference>
<evidence type="ECO:0000256" key="1">
    <source>
        <dbReference type="SAM" id="MobiDB-lite"/>
    </source>
</evidence>
<evidence type="ECO:0008006" key="4">
    <source>
        <dbReference type="Google" id="ProtNLM"/>
    </source>
</evidence>
<gene>
    <name evidence="2" type="ORF">CK203_077423</name>
</gene>
<feature type="compositionally biased region" description="Basic and acidic residues" evidence="1">
    <location>
        <begin position="58"/>
        <end position="75"/>
    </location>
</feature>
<comment type="caution">
    <text evidence="2">The sequence shown here is derived from an EMBL/GenBank/DDBJ whole genome shotgun (WGS) entry which is preliminary data.</text>
</comment>
<evidence type="ECO:0000313" key="3">
    <source>
        <dbReference type="Proteomes" id="UP000288805"/>
    </source>
</evidence>
<accession>A0A438D266</accession>
<name>A0A438D266_VITVI</name>
<sequence length="289" mass="32496">MILRSGGKFWAKSWDLKGNLGWLVEQEESLLEFEDLEEARRVVSSGAARGKEPSAGMKSDHHNREVRGEEDSRAGQRVMKDWGSGRLEMLHPSDDGRWCREERVAASDVGPDASPSYGREDVGCYSKGPASPLAQLSNKGLFWSKACTQQLDPSYSPEAEFFVARETEDTRKLQGVEMGNGNSHLNSFIFDRTLGGGFFDHSGDLDEEGRADNSMWLTVYKACNEWIKECKELGSSTATVTKVGRWEEVGDIDDAQVERSELEGNWEESGLARFSKFLGFPTEDWRRKY</sequence>
<protein>
    <recommendedName>
        <fullName evidence="4">DUF4283 domain-containing protein</fullName>
    </recommendedName>
</protein>
<dbReference type="EMBL" id="QGNW01001839">
    <property type="protein sequence ID" value="RVW29558.1"/>
    <property type="molecule type" value="Genomic_DNA"/>
</dbReference>
<dbReference type="AlphaFoldDB" id="A0A438D266"/>
<proteinExistence type="predicted"/>
<organism evidence="2 3">
    <name type="scientific">Vitis vinifera</name>
    <name type="common">Grape</name>
    <dbReference type="NCBI Taxonomy" id="29760"/>
    <lineage>
        <taxon>Eukaryota</taxon>
        <taxon>Viridiplantae</taxon>
        <taxon>Streptophyta</taxon>
        <taxon>Embryophyta</taxon>
        <taxon>Tracheophyta</taxon>
        <taxon>Spermatophyta</taxon>
        <taxon>Magnoliopsida</taxon>
        <taxon>eudicotyledons</taxon>
        <taxon>Gunneridae</taxon>
        <taxon>Pentapetalae</taxon>
        <taxon>rosids</taxon>
        <taxon>Vitales</taxon>
        <taxon>Vitaceae</taxon>
        <taxon>Viteae</taxon>
        <taxon>Vitis</taxon>
    </lineage>
</organism>
<evidence type="ECO:0000313" key="2">
    <source>
        <dbReference type="EMBL" id="RVW29558.1"/>
    </source>
</evidence>
<dbReference type="Proteomes" id="UP000288805">
    <property type="component" value="Unassembled WGS sequence"/>
</dbReference>